<proteinExistence type="predicted"/>
<dbReference type="PANTHER" id="PTHR31988">
    <property type="entry name" value="ESTERASE, PUTATIVE (DUF303)-RELATED"/>
    <property type="match status" value="1"/>
</dbReference>
<keyword evidence="5" id="KW-1185">Reference proteome</keyword>
<dbReference type="InterPro" id="IPR013830">
    <property type="entry name" value="SGNH_hydro"/>
</dbReference>
<sequence>MKHFTLLICKFLLPFLLLPLDLRSQQKLDLFILAGQSNAQGWMGDAAYYPEDPMGLDKSILLNWTFVDNESSGGNWVTMQAQTGRFPNGHFGPEVSFGRELKIAGYNPAIFKYTKGATGLARDWKLPGEGGIYDQMIIDLKSAIKKLKKEGFIVNLRGFIWIQGESDAGEEKTAQDYYSNLKQMIDDLRLNVMNEPNLKIILGVDEQHHFVKERPVVVEAQKKLASEDANIIYTSMLGLPKADATHLTPEGLVAHGIRIFEAYASKFPDTTNSVKSISKTFLTGKIDWKGFTRYTIDFEGRASHITLPEKPLNGNPWVWRARFPGWHAEMDSLLLSEGFHIAYVNTDNMYGSPAAVAVWDRFYNYLTTEWKLNPKVALEGVSRGGLFIYNWAKRNPEKVNCIYAEAPVCDFKSWPGGFGGGKGSEADWERLKTAYGFSSDEEALAYRDNPIDNLEALAMAKVPVRHMIGLNDEVVPPDENTYILIDRYIKLGGPATVIPCTQGKQELYGHHFPIETPRQGADFIKYHTALPEQLLHSENYHHQRNGIRNSLLKFQQEKKGRVAFLGGSITYNGGWRDSVSNYLQERFPDTEFEFIEAGIPSMGSTPAAFRLERDVLAGGPVDLLFEEAAVNDATNGRSSQEQVRAMEGIVRHIRRSNPAADIVIMHFVDPEKMEDYRSGKIPEVIQNHEKVAAHYQVGTINLAKEVTERIDAGEFSWEDDFKDLHPSPFGQGVYFRSIKTFLENAWSETVAEDKKIERYVLPEPIDPANYDNGVLVEAKKARVLSGWQMVENWKPGDGKGTRPNYVHVPMLVGQDEGDLLEFAFKGNAVGIAVAAGPDAGIIEYKIDNHDWQKQDLFTFWSAGLHLPWYYTLAAGLESGEHVLQIRIAAEKNPKSSGNACRIRYFFVNK</sequence>
<protein>
    <submittedName>
        <fullName evidence="4">Lysophospholipase L1</fullName>
    </submittedName>
</protein>
<evidence type="ECO:0000259" key="3">
    <source>
        <dbReference type="Pfam" id="PF13472"/>
    </source>
</evidence>
<accession>A0A1W2H966</accession>
<dbReference type="SUPFAM" id="SSF53474">
    <property type="entry name" value="alpha/beta-Hydrolases"/>
    <property type="match status" value="1"/>
</dbReference>
<gene>
    <name evidence="4" type="ORF">SAMN00777080_4074</name>
</gene>
<dbReference type="Pfam" id="PF03629">
    <property type="entry name" value="SASA"/>
    <property type="match status" value="1"/>
</dbReference>
<evidence type="ECO:0000259" key="2">
    <source>
        <dbReference type="Pfam" id="PF03629"/>
    </source>
</evidence>
<dbReference type="Gene3D" id="3.40.50.1820">
    <property type="entry name" value="alpha/beta hydrolase"/>
    <property type="match status" value="1"/>
</dbReference>
<feature type="domain" description="SGNH hydrolase-type esterase" evidence="3">
    <location>
        <begin position="564"/>
        <end position="731"/>
    </location>
</feature>
<dbReference type="SUPFAM" id="SSF52266">
    <property type="entry name" value="SGNH hydrolase"/>
    <property type="match status" value="2"/>
</dbReference>
<dbReference type="GO" id="GO:0016788">
    <property type="term" value="F:hydrolase activity, acting on ester bonds"/>
    <property type="evidence" value="ECO:0007669"/>
    <property type="project" value="UniProtKB-ARBA"/>
</dbReference>
<evidence type="ECO:0000313" key="5">
    <source>
        <dbReference type="Proteomes" id="UP000192333"/>
    </source>
</evidence>
<dbReference type="InterPro" id="IPR052940">
    <property type="entry name" value="Carb_Esterase_6"/>
</dbReference>
<dbReference type="EMBL" id="LT838813">
    <property type="protein sequence ID" value="SMD45423.1"/>
    <property type="molecule type" value="Genomic_DNA"/>
</dbReference>
<dbReference type="Gene3D" id="2.60.120.260">
    <property type="entry name" value="Galactose-binding domain-like"/>
    <property type="match status" value="1"/>
</dbReference>
<dbReference type="Proteomes" id="UP000192333">
    <property type="component" value="Chromosome I"/>
</dbReference>
<dbReference type="InterPro" id="IPR005181">
    <property type="entry name" value="SASA"/>
</dbReference>
<name>A0A1W2H966_9BACT</name>
<dbReference type="InterPro" id="IPR029058">
    <property type="entry name" value="AB_hydrolase_fold"/>
</dbReference>
<dbReference type="PANTHER" id="PTHR31988:SF19">
    <property type="entry name" value="9-O-ACETYL-N-ACETYLNEURAMINIC ACID DEACETYLASE-RELATED"/>
    <property type="match status" value="1"/>
</dbReference>
<organism evidence="4 5">
    <name type="scientific">Aquiflexum balticum DSM 16537</name>
    <dbReference type="NCBI Taxonomy" id="758820"/>
    <lineage>
        <taxon>Bacteria</taxon>
        <taxon>Pseudomonadati</taxon>
        <taxon>Bacteroidota</taxon>
        <taxon>Cytophagia</taxon>
        <taxon>Cytophagales</taxon>
        <taxon>Cyclobacteriaceae</taxon>
        <taxon>Aquiflexum</taxon>
    </lineage>
</organism>
<feature type="domain" description="Sialate O-acetylesterase" evidence="2">
    <location>
        <begin position="28"/>
        <end position="264"/>
    </location>
</feature>
<dbReference type="RefSeq" id="WP_197687247.1">
    <property type="nucleotide sequence ID" value="NZ_LT838813.1"/>
</dbReference>
<dbReference type="CDD" id="cd00229">
    <property type="entry name" value="SGNH_hydrolase"/>
    <property type="match status" value="1"/>
</dbReference>
<dbReference type="Pfam" id="PF13472">
    <property type="entry name" value="Lipase_GDSL_2"/>
    <property type="match status" value="1"/>
</dbReference>
<dbReference type="STRING" id="758820.SAMN00777080_4074"/>
<dbReference type="AlphaFoldDB" id="A0A1W2H966"/>
<evidence type="ECO:0000313" key="4">
    <source>
        <dbReference type="EMBL" id="SMD45423.1"/>
    </source>
</evidence>
<reference evidence="5" key="1">
    <citation type="submission" date="2017-04" db="EMBL/GenBank/DDBJ databases">
        <authorList>
            <person name="Varghese N."/>
            <person name="Submissions S."/>
        </authorList>
    </citation>
    <scope>NUCLEOTIDE SEQUENCE [LARGE SCALE GENOMIC DNA]</scope>
    <source>
        <strain evidence="5">DSM 16537</strain>
    </source>
</reference>
<dbReference type="Gene3D" id="3.40.50.1110">
    <property type="entry name" value="SGNH hydrolase"/>
    <property type="match status" value="2"/>
</dbReference>
<dbReference type="InterPro" id="IPR036514">
    <property type="entry name" value="SGNH_hydro_sf"/>
</dbReference>
<keyword evidence="1" id="KW-0378">Hydrolase</keyword>
<evidence type="ECO:0000256" key="1">
    <source>
        <dbReference type="ARBA" id="ARBA00022801"/>
    </source>
</evidence>